<dbReference type="RefSeq" id="WP_214352237.1">
    <property type="nucleotide sequence ID" value="NZ_JAHBOH010000002.1"/>
</dbReference>
<evidence type="ECO:0000313" key="2">
    <source>
        <dbReference type="EMBL" id="MBT0995348.1"/>
    </source>
</evidence>
<dbReference type="Gene3D" id="3.90.1200.10">
    <property type="match status" value="1"/>
</dbReference>
<dbReference type="InterPro" id="IPR011009">
    <property type="entry name" value="Kinase-like_dom_sf"/>
</dbReference>
<comment type="caution">
    <text evidence="2">The sequence shown here is derived from an EMBL/GenBank/DDBJ whole genome shotgun (WGS) entry which is preliminary data.</text>
</comment>
<organism evidence="2 3">
    <name type="scientific">Cellulomonas fulva</name>
    <dbReference type="NCBI Taxonomy" id="2835530"/>
    <lineage>
        <taxon>Bacteria</taxon>
        <taxon>Bacillati</taxon>
        <taxon>Actinomycetota</taxon>
        <taxon>Actinomycetes</taxon>
        <taxon>Micrococcales</taxon>
        <taxon>Cellulomonadaceae</taxon>
        <taxon>Cellulomonas</taxon>
    </lineage>
</organism>
<gene>
    <name evidence="2" type="ORF">KIN34_13750</name>
</gene>
<name>A0ABS5U1S2_9CELL</name>
<reference evidence="2 3" key="1">
    <citation type="submission" date="2021-05" db="EMBL/GenBank/DDBJ databases">
        <title>Description of Cellulomonas sp. DKR-3 sp. nov.</title>
        <authorList>
            <person name="Dahal R.H."/>
            <person name="Chaudhary D.K."/>
        </authorList>
    </citation>
    <scope>NUCLEOTIDE SEQUENCE [LARGE SCALE GENOMIC DNA]</scope>
    <source>
        <strain evidence="2 3">DKR-3</strain>
    </source>
</reference>
<evidence type="ECO:0000259" key="1">
    <source>
        <dbReference type="Pfam" id="PF01636"/>
    </source>
</evidence>
<dbReference type="Pfam" id="PF01636">
    <property type="entry name" value="APH"/>
    <property type="match status" value="1"/>
</dbReference>
<dbReference type="PROSITE" id="PS00109">
    <property type="entry name" value="PROTEIN_KINASE_TYR"/>
    <property type="match status" value="1"/>
</dbReference>
<dbReference type="Proteomes" id="UP000722125">
    <property type="component" value="Unassembled WGS sequence"/>
</dbReference>
<proteinExistence type="predicted"/>
<dbReference type="EMBL" id="JAHBOH010000002">
    <property type="protein sequence ID" value="MBT0995348.1"/>
    <property type="molecule type" value="Genomic_DNA"/>
</dbReference>
<protein>
    <submittedName>
        <fullName evidence="2">Phosphotransferase</fullName>
    </submittedName>
</protein>
<dbReference type="InterPro" id="IPR008266">
    <property type="entry name" value="Tyr_kinase_AS"/>
</dbReference>
<dbReference type="SUPFAM" id="SSF56112">
    <property type="entry name" value="Protein kinase-like (PK-like)"/>
    <property type="match status" value="1"/>
</dbReference>
<keyword evidence="3" id="KW-1185">Reference proteome</keyword>
<dbReference type="InterPro" id="IPR002575">
    <property type="entry name" value="Aminoglycoside_PTrfase"/>
</dbReference>
<sequence>MSPDDDVLALPLAFSGQRLDWRDLPRHVREQISTASGAQVTAEIGATSGFSPGFAAVLELADGRGVFVKAVSPEQNPVSPSLARAEIRNAAALPPQVTAPRLLWSRDDGEWVVLGFEVVHGRSPELPWRPDDLGAVLDAVGALAEAEPLAGHALPRTDDQLAEDFVGWRRLVAGPGAVVDELVATSGELGGWIGDALEKLVLLEQDALPALAGDALVHGDLRADNVMIDGDHDQVWLIDWPHASVGAPWLDLAFMLPSVALQGGGDPGRIFRGHHLSVGVSDDELRAGLAGLAGYFTWSSLQPAPPGIPNLRAFQRAQGHATLRWLRTL</sequence>
<evidence type="ECO:0000313" key="3">
    <source>
        <dbReference type="Proteomes" id="UP000722125"/>
    </source>
</evidence>
<feature type="domain" description="Aminoglycoside phosphotransferase" evidence="1">
    <location>
        <begin position="65"/>
        <end position="256"/>
    </location>
</feature>
<accession>A0ABS5U1S2</accession>